<dbReference type="PANTHER" id="PTHR39104:SF1">
    <property type="entry name" value="AMINO ACID-LIGASE"/>
    <property type="match status" value="1"/>
</dbReference>
<reference evidence="1" key="1">
    <citation type="submission" date="2021-01" db="UniProtKB">
        <authorList>
            <consortium name="EnsemblPlants"/>
        </authorList>
    </citation>
    <scope>IDENTIFICATION</scope>
</reference>
<organism evidence="1 2">
    <name type="scientific">Kalanchoe fedtschenkoi</name>
    <name type="common">Lavender scallops</name>
    <name type="synonym">South American air plant</name>
    <dbReference type="NCBI Taxonomy" id="63787"/>
    <lineage>
        <taxon>Eukaryota</taxon>
        <taxon>Viridiplantae</taxon>
        <taxon>Streptophyta</taxon>
        <taxon>Embryophyta</taxon>
        <taxon>Tracheophyta</taxon>
        <taxon>Spermatophyta</taxon>
        <taxon>Magnoliopsida</taxon>
        <taxon>eudicotyledons</taxon>
        <taxon>Gunneridae</taxon>
        <taxon>Pentapetalae</taxon>
        <taxon>Saxifragales</taxon>
        <taxon>Crassulaceae</taxon>
        <taxon>Kalanchoe</taxon>
    </lineage>
</organism>
<proteinExistence type="predicted"/>
<dbReference type="EnsemblPlants" id="Kaladp0022s0214.1.v1.1">
    <property type="protein sequence ID" value="Kaladp0022s0214.1.v1.1"/>
    <property type="gene ID" value="Kaladp0022s0214.v1.1"/>
</dbReference>
<accession>A0A7N0T563</accession>
<dbReference type="AlphaFoldDB" id="A0A7N0T563"/>
<dbReference type="Gramene" id="Kaladp0022s0214.1.v1.1">
    <property type="protein sequence ID" value="Kaladp0022s0214.1.v1.1"/>
    <property type="gene ID" value="Kaladp0022s0214.v1.1"/>
</dbReference>
<dbReference type="PANTHER" id="PTHR39104">
    <property type="entry name" value="AMINO ACID-LIGASE"/>
    <property type="match status" value="1"/>
</dbReference>
<evidence type="ECO:0000313" key="2">
    <source>
        <dbReference type="Proteomes" id="UP000594263"/>
    </source>
</evidence>
<evidence type="ECO:0000313" key="1">
    <source>
        <dbReference type="EnsemblPlants" id="Kaladp0022s0214.1.v1.1"/>
    </source>
</evidence>
<dbReference type="Proteomes" id="UP000594263">
    <property type="component" value="Unplaced"/>
</dbReference>
<sequence>MEEKREIKLYCPSTEKLVEYVARNSDRIDLGGIAKIFGLEPATLKINGHFIGRGPDFIASSLTWRALLTFFSHRRLPAGADHRSPLLVHGNIVKKPPANKRTHESLDVEHMIYCTNSPVVDGTDSDATRLSKKHKLANAGSWSDNNGIPNKCCHKRKHFLLEDLCPLNELKIGETESSILYEGQNSAAARNLLSKPLMTHFPTSCLSQKMKRKREEGEEETIVLVTPKRIK</sequence>
<protein>
    <submittedName>
        <fullName evidence="1">Uncharacterized protein</fullName>
    </submittedName>
</protein>
<name>A0A7N0T563_KALFE</name>
<keyword evidence="2" id="KW-1185">Reference proteome</keyword>